<dbReference type="RefSeq" id="WP_191187715.1">
    <property type="nucleotide sequence ID" value="NZ_JACWMY010000002.1"/>
</dbReference>
<keyword evidence="2" id="KW-1185">Reference proteome</keyword>
<dbReference type="EMBL" id="JACWMY010000002">
    <property type="protein sequence ID" value="MBD1363042.1"/>
    <property type="molecule type" value="Genomic_DNA"/>
</dbReference>
<comment type="caution">
    <text evidence="1">The sequence shown here is derived from an EMBL/GenBank/DDBJ whole genome shotgun (WGS) entry which is preliminary data.</text>
</comment>
<sequence length="144" mass="16583">MEINNTKVIKDSNFRNLYETEKLIAGNIFEYAYLFDKVRNATIDMGDFYGDPYCALIDVNNQWCLIGGEHLCVWNGGQRITELINKNLKWILQMRQIGSFEAELLVEGDSDANLSVWSINVNSLVNNKIREIERGGDLPEEMSW</sequence>
<protein>
    <submittedName>
        <fullName evidence="1">Uncharacterized protein</fullName>
    </submittedName>
</protein>
<name>A0ABR7WL41_9SPHI</name>
<organism evidence="1 2">
    <name type="scientific">Mucilaginibacter pankratovii</name>
    <dbReference type="NCBI Taxonomy" id="2772110"/>
    <lineage>
        <taxon>Bacteria</taxon>
        <taxon>Pseudomonadati</taxon>
        <taxon>Bacteroidota</taxon>
        <taxon>Sphingobacteriia</taxon>
        <taxon>Sphingobacteriales</taxon>
        <taxon>Sphingobacteriaceae</taxon>
        <taxon>Mucilaginibacter</taxon>
    </lineage>
</organism>
<gene>
    <name evidence="1" type="ORF">IDJ77_04390</name>
</gene>
<evidence type="ECO:0000313" key="2">
    <source>
        <dbReference type="Proteomes" id="UP000606600"/>
    </source>
</evidence>
<evidence type="ECO:0000313" key="1">
    <source>
        <dbReference type="EMBL" id="MBD1363042.1"/>
    </source>
</evidence>
<accession>A0ABR7WL41</accession>
<dbReference type="Proteomes" id="UP000606600">
    <property type="component" value="Unassembled WGS sequence"/>
</dbReference>
<proteinExistence type="predicted"/>
<reference evidence="1 2" key="1">
    <citation type="submission" date="2020-09" db="EMBL/GenBank/DDBJ databases">
        <title>Novel species of Mucilaginibacter isolated from a glacier on the Tibetan Plateau.</title>
        <authorList>
            <person name="Liu Q."/>
            <person name="Xin Y.-H."/>
        </authorList>
    </citation>
    <scope>NUCLEOTIDE SEQUENCE [LARGE SCALE GENOMIC DNA]</scope>
    <source>
        <strain evidence="1 2">ZT4R22</strain>
    </source>
</reference>